<dbReference type="PANTHER" id="PTHR10055:SF1">
    <property type="entry name" value="TRYPTOPHAN--TRNA LIGASE, CYTOPLASMIC"/>
    <property type="match status" value="1"/>
</dbReference>
<dbReference type="NCBIfam" id="TIGR00233">
    <property type="entry name" value="trpS"/>
    <property type="match status" value="1"/>
</dbReference>
<evidence type="ECO:0000313" key="14">
    <source>
        <dbReference type="Proteomes" id="UP000324767"/>
    </source>
</evidence>
<dbReference type="GO" id="GO:0005524">
    <property type="term" value="F:ATP binding"/>
    <property type="evidence" value="ECO:0007669"/>
    <property type="project" value="UniProtKB-KW"/>
</dbReference>
<evidence type="ECO:0000256" key="1">
    <source>
        <dbReference type="ARBA" id="ARBA00004496"/>
    </source>
</evidence>
<evidence type="ECO:0000256" key="5">
    <source>
        <dbReference type="ARBA" id="ARBA00022490"/>
    </source>
</evidence>
<dbReference type="PANTHER" id="PTHR10055">
    <property type="entry name" value="TRYPTOPHANYL-TRNA SYNTHETASE"/>
    <property type="match status" value="1"/>
</dbReference>
<evidence type="ECO:0000256" key="3">
    <source>
        <dbReference type="ARBA" id="ARBA00013161"/>
    </source>
</evidence>
<evidence type="ECO:0000256" key="12">
    <source>
        <dbReference type="RuleBase" id="RU363036"/>
    </source>
</evidence>
<evidence type="ECO:0000256" key="7">
    <source>
        <dbReference type="ARBA" id="ARBA00022741"/>
    </source>
</evidence>
<dbReference type="FunFam" id="1.10.240.10:FF:000003">
    <property type="entry name" value="Tryptophan--tRNA ligase, cytoplasmic"/>
    <property type="match status" value="1"/>
</dbReference>
<dbReference type="OrthoDB" id="10261385at2759"/>
<sequence>MATQEDEPGQPPALTSLSLAATAECITPKEQIITPFDVSGGTDEQGKLLAIDYDKIVGKFGATRIDKALLDKFERVTGQRPHRFLRRGIVFSHRELDIILDRYEKGLPFFLYTGRGPSSDSMHVGHAVPFEFTKWLQDVFDAPLVIMLTDDEKFLHSPKLKVEDVKRFTRQNAKDIIAVGFDLKKTFIFADFDYVKGALYENAIQIARRTTVSQIKGTFGFDDSNNIGEMVFPAIQSATAFATSFPHIFGSNKKKAASVPCLIPCAIDQDPYFRQCRDNAKQLGYIKPSLLHAVFLPALQGPGSKMSASVPDSGIFLNDTAKDIQKKVNKYAFSGGQDTVEKHRELGGRTKDDVPFQYLTFFMEDDEALEKIRADYEKGDLLTGELKKICIQELQSYVKGFQDRRTKVTDEVVDESMRERKLVFRGNFNPPEGDDEKRKCVKALKAELDRLEAEIEPSA</sequence>
<dbReference type="PROSITE" id="PS00178">
    <property type="entry name" value="AA_TRNA_LIGASE_I"/>
    <property type="match status" value="1"/>
</dbReference>
<proteinExistence type="inferred from homology"/>
<evidence type="ECO:0000256" key="8">
    <source>
        <dbReference type="ARBA" id="ARBA00022840"/>
    </source>
</evidence>
<dbReference type="Pfam" id="PF00579">
    <property type="entry name" value="tRNA-synt_1b"/>
    <property type="match status" value="1"/>
</dbReference>
<dbReference type="GO" id="GO:0005737">
    <property type="term" value="C:cytoplasm"/>
    <property type="evidence" value="ECO:0007669"/>
    <property type="project" value="UniProtKB-SubCell"/>
</dbReference>
<keyword evidence="5" id="KW-0963">Cytoplasm</keyword>
<dbReference type="Gene3D" id="3.40.50.620">
    <property type="entry name" value="HUPs"/>
    <property type="match status" value="1"/>
</dbReference>
<gene>
    <name evidence="13" type="ORF">FRX48_02436</name>
</gene>
<organism evidence="13 14">
    <name type="scientific">Lasallia pustulata</name>
    <dbReference type="NCBI Taxonomy" id="136370"/>
    <lineage>
        <taxon>Eukaryota</taxon>
        <taxon>Fungi</taxon>
        <taxon>Dikarya</taxon>
        <taxon>Ascomycota</taxon>
        <taxon>Pezizomycotina</taxon>
        <taxon>Lecanoromycetes</taxon>
        <taxon>OSLEUM clade</taxon>
        <taxon>Umbilicariomycetidae</taxon>
        <taxon>Umbilicariales</taxon>
        <taxon>Umbilicariaceae</taxon>
        <taxon>Lasallia</taxon>
    </lineage>
</organism>
<protein>
    <recommendedName>
        <fullName evidence="4">Tryptophan--tRNA ligase, cytoplasmic</fullName>
        <ecNumber evidence="3">6.1.1.2</ecNumber>
    </recommendedName>
    <alternativeName>
        <fullName evidence="11">Tryptophanyl-tRNA synthetase</fullName>
    </alternativeName>
</protein>
<comment type="subcellular location">
    <subcellularLocation>
        <location evidence="1">Cytoplasm</location>
    </subcellularLocation>
</comment>
<dbReference type="AlphaFoldDB" id="A0A5M8PYC5"/>
<name>A0A5M8PYC5_9LECA</name>
<comment type="caution">
    <text evidence="13">The sequence shown here is derived from an EMBL/GenBank/DDBJ whole genome shotgun (WGS) entry which is preliminary data.</text>
</comment>
<dbReference type="Proteomes" id="UP000324767">
    <property type="component" value="Unassembled WGS sequence"/>
</dbReference>
<reference evidence="13 14" key="1">
    <citation type="submission" date="2019-09" db="EMBL/GenBank/DDBJ databases">
        <title>The hologenome of the rock-dwelling lichen Lasallia pustulata.</title>
        <authorList>
            <person name="Greshake Tzovaras B."/>
            <person name="Segers F."/>
            <person name="Bicker A."/>
            <person name="Dal Grande F."/>
            <person name="Otte J."/>
            <person name="Hankeln T."/>
            <person name="Schmitt I."/>
            <person name="Ebersberger I."/>
        </authorList>
    </citation>
    <scope>NUCLEOTIDE SEQUENCE [LARGE SCALE GENOMIC DNA]</scope>
    <source>
        <strain evidence="13">A1-1</strain>
    </source>
</reference>
<keyword evidence="6 12" id="KW-0436">Ligase</keyword>
<dbReference type="InterPro" id="IPR001412">
    <property type="entry name" value="aa-tRNA-synth_I_CS"/>
</dbReference>
<keyword evidence="9 12" id="KW-0648">Protein biosynthesis</keyword>
<evidence type="ECO:0000256" key="10">
    <source>
        <dbReference type="ARBA" id="ARBA00023146"/>
    </source>
</evidence>
<dbReference type="InterPro" id="IPR002305">
    <property type="entry name" value="aa-tRNA-synth_Ic"/>
</dbReference>
<dbReference type="FunFam" id="3.40.50.620:FF:000033">
    <property type="entry name" value="tryptophan--tRNA ligase, cytoplasmic"/>
    <property type="match status" value="1"/>
</dbReference>
<dbReference type="PRINTS" id="PR01039">
    <property type="entry name" value="TRNASYNTHTRP"/>
</dbReference>
<dbReference type="EMBL" id="VXIT01000003">
    <property type="protein sequence ID" value="KAA6414074.1"/>
    <property type="molecule type" value="Genomic_DNA"/>
</dbReference>
<evidence type="ECO:0000256" key="9">
    <source>
        <dbReference type="ARBA" id="ARBA00022917"/>
    </source>
</evidence>
<dbReference type="CDD" id="cd00806">
    <property type="entry name" value="TrpRS_core"/>
    <property type="match status" value="1"/>
</dbReference>
<dbReference type="SUPFAM" id="SSF52374">
    <property type="entry name" value="Nucleotidylyl transferase"/>
    <property type="match status" value="1"/>
</dbReference>
<dbReference type="InterPro" id="IPR002306">
    <property type="entry name" value="Trp-tRNA-ligase"/>
</dbReference>
<dbReference type="EC" id="6.1.1.2" evidence="3"/>
<evidence type="ECO:0000313" key="13">
    <source>
        <dbReference type="EMBL" id="KAA6414074.1"/>
    </source>
</evidence>
<evidence type="ECO:0000256" key="6">
    <source>
        <dbReference type="ARBA" id="ARBA00022598"/>
    </source>
</evidence>
<dbReference type="GO" id="GO:0006436">
    <property type="term" value="P:tryptophanyl-tRNA aminoacylation"/>
    <property type="evidence" value="ECO:0007669"/>
    <property type="project" value="InterPro"/>
</dbReference>
<dbReference type="Gene3D" id="1.10.240.10">
    <property type="entry name" value="Tyrosyl-Transfer RNA Synthetase"/>
    <property type="match status" value="1"/>
</dbReference>
<dbReference type="GO" id="GO:0004830">
    <property type="term" value="F:tryptophan-tRNA ligase activity"/>
    <property type="evidence" value="ECO:0007669"/>
    <property type="project" value="UniProtKB-EC"/>
</dbReference>
<comment type="similarity">
    <text evidence="2 12">Belongs to the class-I aminoacyl-tRNA synthetase family.</text>
</comment>
<keyword evidence="8 12" id="KW-0067">ATP-binding</keyword>
<keyword evidence="10 12" id="KW-0030">Aminoacyl-tRNA synthetase</keyword>
<evidence type="ECO:0000256" key="4">
    <source>
        <dbReference type="ARBA" id="ARBA00013782"/>
    </source>
</evidence>
<evidence type="ECO:0000256" key="2">
    <source>
        <dbReference type="ARBA" id="ARBA00005594"/>
    </source>
</evidence>
<dbReference type="InterPro" id="IPR014729">
    <property type="entry name" value="Rossmann-like_a/b/a_fold"/>
</dbReference>
<keyword evidence="7 12" id="KW-0547">Nucleotide-binding</keyword>
<evidence type="ECO:0000256" key="11">
    <source>
        <dbReference type="ARBA" id="ARBA00030268"/>
    </source>
</evidence>
<accession>A0A5M8PYC5</accession>